<reference evidence="2 3" key="1">
    <citation type="journal article" date="2010" name="Nature">
        <title>Genome sequencing and analysis of the model grass Brachypodium distachyon.</title>
        <authorList>
            <consortium name="International Brachypodium Initiative"/>
        </authorList>
    </citation>
    <scope>NUCLEOTIDE SEQUENCE [LARGE SCALE GENOMIC DNA]</scope>
    <source>
        <strain evidence="2">Bd21</strain>
        <strain evidence="3">cv. Bd21</strain>
    </source>
</reference>
<protein>
    <recommendedName>
        <fullName evidence="1">KIB1-4 beta-propeller domain-containing protein</fullName>
    </recommendedName>
</protein>
<evidence type="ECO:0000259" key="1">
    <source>
        <dbReference type="Pfam" id="PF03478"/>
    </source>
</evidence>
<dbReference type="RefSeq" id="XP_024314643.1">
    <property type="nucleotide sequence ID" value="XM_024458875.1"/>
</dbReference>
<dbReference type="Pfam" id="PF03478">
    <property type="entry name" value="Beta-prop_KIB1-4"/>
    <property type="match status" value="1"/>
</dbReference>
<dbReference type="Gramene" id="PNT73450">
    <property type="protein sequence ID" value="PNT73450"/>
    <property type="gene ID" value="BRADI_2g58622v3"/>
</dbReference>
<evidence type="ECO:0000313" key="4">
    <source>
        <dbReference type="Proteomes" id="UP000008810"/>
    </source>
</evidence>
<dbReference type="PANTHER" id="PTHR33110">
    <property type="entry name" value="F-BOX/KELCH-REPEAT PROTEIN-RELATED"/>
    <property type="match status" value="1"/>
</dbReference>
<dbReference type="ExpressionAtlas" id="A0A2K2DGP7">
    <property type="expression patterns" value="baseline"/>
</dbReference>
<reference evidence="2" key="2">
    <citation type="submission" date="2017-06" db="EMBL/GenBank/DDBJ databases">
        <title>WGS assembly of Brachypodium distachyon.</title>
        <authorList>
            <consortium name="The International Brachypodium Initiative"/>
            <person name="Lucas S."/>
            <person name="Harmon-Smith M."/>
            <person name="Lail K."/>
            <person name="Tice H."/>
            <person name="Grimwood J."/>
            <person name="Bruce D."/>
            <person name="Barry K."/>
            <person name="Shu S."/>
            <person name="Lindquist E."/>
            <person name="Wang M."/>
            <person name="Pitluck S."/>
            <person name="Vogel J.P."/>
            <person name="Garvin D.F."/>
            <person name="Mockler T.C."/>
            <person name="Schmutz J."/>
            <person name="Rokhsar D."/>
            <person name="Bevan M.W."/>
        </authorList>
    </citation>
    <scope>NUCLEOTIDE SEQUENCE</scope>
    <source>
        <strain evidence="2">Bd21</strain>
    </source>
</reference>
<dbReference type="EMBL" id="CM000881">
    <property type="protein sequence ID" value="PNT73450.1"/>
    <property type="molecule type" value="Genomic_DNA"/>
</dbReference>
<sequence length="425" mass="48334">MYRRRPRRWSDLPPDLVREISLRLHDAGDFVRFHAVCTPWREYLLLDPLPRTQQQQQQFLPWLLAPDKKRADSLNLRCVFSKATFRAPPPAHRGCNWVAAADGTAVRYFSDCPSGLPGLHDPLTGAVTRRLPFFPKKKLHWLWEENLGGIVYGDGAVLLYNDPHEDDDDWFRVALLRPGGTDGDHQWTVVERTFEEAYYGECRAAYHGGRILLTVEASLWHVVSVPPDGATATSASDDVLVPRSWLPGEDEDYDYHYSYVLESRGELLWVSLQLLADCCRLLLARALKVSVHVLEEGEDGAPQWVRKEDYGGRSLADRVLFLGWPNSFAVDASRLGVDGGCAYFVFEDEDGPPHQRFGVFRYDLVHDEAVLLEWLPKGWDDVMCTWLVPRPHCPDPGNLQEIAGWTAPKTAADTSNSNEQYYSDR</sequence>
<evidence type="ECO:0000313" key="2">
    <source>
        <dbReference type="EMBL" id="PNT73450.1"/>
    </source>
</evidence>
<proteinExistence type="predicted"/>
<dbReference type="GeneID" id="112270771"/>
<dbReference type="InterPro" id="IPR005174">
    <property type="entry name" value="KIB1-4_b-propeller"/>
</dbReference>
<reference evidence="3" key="3">
    <citation type="submission" date="2018-08" db="UniProtKB">
        <authorList>
            <consortium name="EnsemblPlants"/>
        </authorList>
    </citation>
    <scope>IDENTIFICATION</scope>
    <source>
        <strain evidence="3">cv. Bd21</strain>
    </source>
</reference>
<dbReference type="Proteomes" id="UP000008810">
    <property type="component" value="Chromosome 2"/>
</dbReference>
<dbReference type="InterPro" id="IPR036047">
    <property type="entry name" value="F-box-like_dom_sf"/>
</dbReference>
<organism evidence="2">
    <name type="scientific">Brachypodium distachyon</name>
    <name type="common">Purple false brome</name>
    <name type="synonym">Trachynia distachya</name>
    <dbReference type="NCBI Taxonomy" id="15368"/>
    <lineage>
        <taxon>Eukaryota</taxon>
        <taxon>Viridiplantae</taxon>
        <taxon>Streptophyta</taxon>
        <taxon>Embryophyta</taxon>
        <taxon>Tracheophyta</taxon>
        <taxon>Spermatophyta</taxon>
        <taxon>Magnoliopsida</taxon>
        <taxon>Liliopsida</taxon>
        <taxon>Poales</taxon>
        <taxon>Poaceae</taxon>
        <taxon>BOP clade</taxon>
        <taxon>Pooideae</taxon>
        <taxon>Stipodae</taxon>
        <taxon>Brachypodieae</taxon>
        <taxon>Brachypodium</taxon>
    </lineage>
</organism>
<gene>
    <name evidence="3" type="primary">LOC112270771</name>
    <name evidence="2" type="ORF">BRADI_2g58622v3</name>
</gene>
<dbReference type="OrthoDB" id="694843at2759"/>
<name>A0A2K2DGP7_BRADI</name>
<dbReference type="STRING" id="15368.A0A2K2DGP7"/>
<keyword evidence="4" id="KW-1185">Reference proteome</keyword>
<accession>A0A2K2DGP7</accession>
<dbReference type="PANTHER" id="PTHR33110:SF99">
    <property type="entry name" value="DUF295 DOMAIN-CONTAINING PROTEIN"/>
    <property type="match status" value="1"/>
</dbReference>
<feature type="domain" description="KIB1-4 beta-propeller" evidence="1">
    <location>
        <begin position="94"/>
        <end position="360"/>
    </location>
</feature>
<evidence type="ECO:0000313" key="3">
    <source>
        <dbReference type="EnsemblPlants" id="PNT73450"/>
    </source>
</evidence>
<dbReference type="EnsemblPlants" id="PNT73450">
    <property type="protein sequence ID" value="PNT73450"/>
    <property type="gene ID" value="BRADI_2g58622v3"/>
</dbReference>
<dbReference type="SUPFAM" id="SSF81383">
    <property type="entry name" value="F-box domain"/>
    <property type="match status" value="1"/>
</dbReference>
<dbReference type="AlphaFoldDB" id="A0A2K2DGP7"/>